<evidence type="ECO:0000256" key="6">
    <source>
        <dbReference type="ARBA" id="ARBA00022737"/>
    </source>
</evidence>
<dbReference type="PANTHER" id="PTHR21248:SF22">
    <property type="entry name" value="PHOSPHOLIPASE D"/>
    <property type="match status" value="1"/>
</dbReference>
<evidence type="ECO:0000256" key="9">
    <source>
        <dbReference type="ARBA" id="ARBA00023136"/>
    </source>
</evidence>
<keyword evidence="8" id="KW-0443">Lipid metabolism</keyword>
<dbReference type="CDD" id="cd09158">
    <property type="entry name" value="PLDc_EcCLS_like_2"/>
    <property type="match status" value="1"/>
</dbReference>
<comment type="caution">
    <text evidence="15">The sequence shown here is derived from an EMBL/GenBank/DDBJ whole genome shotgun (WGS) entry which is preliminary data.</text>
</comment>
<dbReference type="Pfam" id="PF13396">
    <property type="entry name" value="PLDc_N"/>
    <property type="match status" value="1"/>
</dbReference>
<dbReference type="Gene3D" id="3.30.870.10">
    <property type="entry name" value="Endonuclease Chain A"/>
    <property type="match status" value="2"/>
</dbReference>
<evidence type="ECO:0000256" key="1">
    <source>
        <dbReference type="ARBA" id="ARBA00004651"/>
    </source>
</evidence>
<dbReference type="RefSeq" id="WP_380134782.1">
    <property type="nucleotide sequence ID" value="NZ_JBHLUI010000002.1"/>
</dbReference>
<feature type="domain" description="PLD phosphodiesterase" evidence="14">
    <location>
        <begin position="220"/>
        <end position="247"/>
    </location>
</feature>
<evidence type="ECO:0000313" key="15">
    <source>
        <dbReference type="EMBL" id="MFB9376098.1"/>
    </source>
</evidence>
<keyword evidence="9 13" id="KW-0472">Membrane</keyword>
<evidence type="ECO:0000256" key="13">
    <source>
        <dbReference type="SAM" id="Phobius"/>
    </source>
</evidence>
<protein>
    <recommendedName>
        <fullName evidence="12">Cardiolipin synthase</fullName>
        <ecNumber evidence="12">2.7.8.-</ecNumber>
    </recommendedName>
</protein>
<dbReference type="PANTHER" id="PTHR21248">
    <property type="entry name" value="CARDIOLIPIN SYNTHASE"/>
    <property type="match status" value="1"/>
</dbReference>
<dbReference type="Pfam" id="PF13091">
    <property type="entry name" value="PLDc_2"/>
    <property type="match status" value="2"/>
</dbReference>
<comment type="subcellular location">
    <subcellularLocation>
        <location evidence="1">Cell membrane</location>
        <topology evidence="1">Multi-pass membrane protein</topology>
    </subcellularLocation>
</comment>
<dbReference type="InterPro" id="IPR001736">
    <property type="entry name" value="PLipase_D/transphosphatidylase"/>
</dbReference>
<dbReference type="PROSITE" id="PS50035">
    <property type="entry name" value="PLD"/>
    <property type="match status" value="2"/>
</dbReference>
<dbReference type="InterPro" id="IPR025202">
    <property type="entry name" value="PLD-like_dom"/>
</dbReference>
<sequence>MPDWVDSLTASAILLLAVDLVVRLTAVAIVPVNRRPSSALAWLLTIFFIPYVGVIAFLLIGSPKLPRARRRKQREINKLILAATRGMDLVSEENPWPPWLSGVVALNRNLGSMPLVGGNAAEIVDEYDESIRRMAADVDRATDYVHVEFYILTKDQTSAPFFTALAAAAARGVTVRVLLDHLGSLRQPGYRETTRFLDEHGIEWHPMLPVQLQKLKYQRPDLRNHRKLLVVDGEFGWIGSQNVLDRSYNKRGNIRRGLQWQDLMVRVDGPVVSGVDALFITDWYSETDVLLAAERPEVGDRIPGRLECQVVPSGPGFDAENNLKLFNALFYGAHRRVSITSPYFVPDESMLNAITTAAERGVDVELFVSEHGDQAIVHYAECSYYENLLRAGVRIYRYPAPYVLHAKHMSVDEDVAVVGSSNMDMRSFMLDLELTLMVCGRSFVDDLRRIEDRYRERCTELTLDDWMNRSRMHVIKENLARLTSALQ</sequence>
<feature type="domain" description="PLD phosphodiesterase" evidence="14">
    <location>
        <begin position="400"/>
        <end position="427"/>
    </location>
</feature>
<evidence type="ECO:0000256" key="7">
    <source>
        <dbReference type="ARBA" id="ARBA00022989"/>
    </source>
</evidence>
<dbReference type="Proteomes" id="UP001589748">
    <property type="component" value="Unassembled WGS sequence"/>
</dbReference>
<feature type="transmembrane region" description="Helical" evidence="13">
    <location>
        <begin position="39"/>
        <end position="61"/>
    </location>
</feature>
<keyword evidence="2" id="KW-1003">Cell membrane</keyword>
<keyword evidence="11" id="KW-1208">Phospholipid metabolism</keyword>
<keyword evidence="4" id="KW-0808">Transferase</keyword>
<dbReference type="InterPro" id="IPR027379">
    <property type="entry name" value="CLS_N"/>
</dbReference>
<evidence type="ECO:0000313" key="16">
    <source>
        <dbReference type="Proteomes" id="UP001589748"/>
    </source>
</evidence>
<dbReference type="EMBL" id="JBHMDM010000002">
    <property type="protein sequence ID" value="MFB9376098.1"/>
    <property type="molecule type" value="Genomic_DNA"/>
</dbReference>
<organism evidence="15 16">
    <name type="scientific">Kineococcus gynurae</name>
    <dbReference type="NCBI Taxonomy" id="452979"/>
    <lineage>
        <taxon>Bacteria</taxon>
        <taxon>Bacillati</taxon>
        <taxon>Actinomycetota</taxon>
        <taxon>Actinomycetes</taxon>
        <taxon>Kineosporiales</taxon>
        <taxon>Kineosporiaceae</taxon>
        <taxon>Kineococcus</taxon>
    </lineage>
</organism>
<evidence type="ECO:0000256" key="3">
    <source>
        <dbReference type="ARBA" id="ARBA00022516"/>
    </source>
</evidence>
<dbReference type="SUPFAM" id="SSF56024">
    <property type="entry name" value="Phospholipase D/nuclease"/>
    <property type="match status" value="2"/>
</dbReference>
<dbReference type="EC" id="2.7.8.-" evidence="12"/>
<feature type="transmembrane region" description="Helical" evidence="13">
    <location>
        <begin position="12"/>
        <end position="33"/>
    </location>
</feature>
<keyword evidence="7 13" id="KW-1133">Transmembrane helix</keyword>
<evidence type="ECO:0000256" key="8">
    <source>
        <dbReference type="ARBA" id="ARBA00023098"/>
    </source>
</evidence>
<evidence type="ECO:0000256" key="12">
    <source>
        <dbReference type="NCBIfam" id="TIGR04265"/>
    </source>
</evidence>
<evidence type="ECO:0000256" key="4">
    <source>
        <dbReference type="ARBA" id="ARBA00022679"/>
    </source>
</evidence>
<evidence type="ECO:0000256" key="5">
    <source>
        <dbReference type="ARBA" id="ARBA00022692"/>
    </source>
</evidence>
<accession>A0ABV5LPS2</accession>
<evidence type="ECO:0000259" key="14">
    <source>
        <dbReference type="PROSITE" id="PS50035"/>
    </source>
</evidence>
<reference evidence="15 16" key="1">
    <citation type="submission" date="2024-09" db="EMBL/GenBank/DDBJ databases">
        <authorList>
            <person name="Sun Q."/>
            <person name="Mori K."/>
        </authorList>
    </citation>
    <scope>NUCLEOTIDE SEQUENCE [LARGE SCALE GENOMIC DNA]</scope>
    <source>
        <strain evidence="15 16">TISTR 1856</strain>
    </source>
</reference>
<keyword evidence="5 13" id="KW-0812">Transmembrane</keyword>
<evidence type="ECO:0000256" key="10">
    <source>
        <dbReference type="ARBA" id="ARBA00023209"/>
    </source>
</evidence>
<gene>
    <name evidence="15" type="primary">cls</name>
    <name evidence="15" type="ORF">ACFFVI_03865</name>
</gene>
<keyword evidence="10" id="KW-0594">Phospholipid biosynthesis</keyword>
<proteinExistence type="predicted"/>
<dbReference type="NCBIfam" id="TIGR04265">
    <property type="entry name" value="bac_cardiolipin"/>
    <property type="match status" value="1"/>
</dbReference>
<evidence type="ECO:0000256" key="11">
    <source>
        <dbReference type="ARBA" id="ARBA00023264"/>
    </source>
</evidence>
<evidence type="ECO:0000256" key="2">
    <source>
        <dbReference type="ARBA" id="ARBA00022475"/>
    </source>
</evidence>
<keyword evidence="3" id="KW-0444">Lipid biosynthesis</keyword>
<dbReference type="InterPro" id="IPR022924">
    <property type="entry name" value="Cardiolipin_synthase"/>
</dbReference>
<keyword evidence="6" id="KW-0677">Repeat</keyword>
<dbReference type="SMART" id="SM00155">
    <property type="entry name" value="PLDc"/>
    <property type="match status" value="2"/>
</dbReference>
<name>A0ABV5LPS2_9ACTN</name>
<keyword evidence="16" id="KW-1185">Reference proteome</keyword>